<accession>A0AAV9MUN5</accession>
<comment type="caution">
    <text evidence="3">The sequence shown here is derived from an EMBL/GenBank/DDBJ whole genome shotgun (WGS) entry which is preliminary data.</text>
</comment>
<dbReference type="EMBL" id="JAVRRD010000037">
    <property type="protein sequence ID" value="KAK5045361.1"/>
    <property type="molecule type" value="Genomic_DNA"/>
</dbReference>
<dbReference type="InterPro" id="IPR058645">
    <property type="entry name" value="NTF2-like_dom_7"/>
</dbReference>
<protein>
    <recommendedName>
        <fullName evidence="2">NTF2-like domain-containing protein</fullName>
    </recommendedName>
</protein>
<evidence type="ECO:0000313" key="4">
    <source>
        <dbReference type="Proteomes" id="UP001358417"/>
    </source>
</evidence>
<evidence type="ECO:0000259" key="2">
    <source>
        <dbReference type="Pfam" id="PF26534"/>
    </source>
</evidence>
<dbReference type="RefSeq" id="XP_064700990.1">
    <property type="nucleotide sequence ID" value="XM_064852765.1"/>
</dbReference>
<keyword evidence="4" id="KW-1185">Reference proteome</keyword>
<dbReference type="SUPFAM" id="SSF54427">
    <property type="entry name" value="NTF2-like"/>
    <property type="match status" value="1"/>
</dbReference>
<gene>
    <name evidence="3" type="ORF">LTR84_009224</name>
</gene>
<evidence type="ECO:0000256" key="1">
    <source>
        <dbReference type="SAM" id="SignalP"/>
    </source>
</evidence>
<name>A0AAV9MUN5_9EURO</name>
<dbReference type="Gene3D" id="3.10.450.50">
    <property type="match status" value="1"/>
</dbReference>
<dbReference type="Pfam" id="PF26534">
    <property type="entry name" value="NTF2_7"/>
    <property type="match status" value="1"/>
</dbReference>
<feature type="domain" description="NTF2-like" evidence="2">
    <location>
        <begin position="36"/>
        <end position="173"/>
    </location>
</feature>
<evidence type="ECO:0000313" key="3">
    <source>
        <dbReference type="EMBL" id="KAK5045361.1"/>
    </source>
</evidence>
<dbReference type="AlphaFoldDB" id="A0AAV9MUN5"/>
<dbReference type="Proteomes" id="UP001358417">
    <property type="component" value="Unassembled WGS sequence"/>
</dbReference>
<dbReference type="GeneID" id="89977384"/>
<dbReference type="InterPro" id="IPR032710">
    <property type="entry name" value="NTF2-like_dom_sf"/>
</dbReference>
<feature type="chain" id="PRO_5043362038" description="NTF2-like domain-containing protein" evidence="1">
    <location>
        <begin position="19"/>
        <end position="186"/>
    </location>
</feature>
<reference evidence="3 4" key="1">
    <citation type="submission" date="2023-08" db="EMBL/GenBank/DDBJ databases">
        <title>Black Yeasts Isolated from many extreme environments.</title>
        <authorList>
            <person name="Coleine C."/>
            <person name="Stajich J.E."/>
            <person name="Selbmann L."/>
        </authorList>
    </citation>
    <scope>NUCLEOTIDE SEQUENCE [LARGE SCALE GENOMIC DNA]</scope>
    <source>
        <strain evidence="3 4">CCFEE 5792</strain>
    </source>
</reference>
<proteinExistence type="predicted"/>
<feature type="signal peptide" evidence="1">
    <location>
        <begin position="1"/>
        <end position="18"/>
    </location>
</feature>
<organism evidence="3 4">
    <name type="scientific">Exophiala bonariae</name>
    <dbReference type="NCBI Taxonomy" id="1690606"/>
    <lineage>
        <taxon>Eukaryota</taxon>
        <taxon>Fungi</taxon>
        <taxon>Dikarya</taxon>
        <taxon>Ascomycota</taxon>
        <taxon>Pezizomycotina</taxon>
        <taxon>Eurotiomycetes</taxon>
        <taxon>Chaetothyriomycetidae</taxon>
        <taxon>Chaetothyriales</taxon>
        <taxon>Herpotrichiellaceae</taxon>
        <taxon>Exophiala</taxon>
    </lineage>
</organism>
<keyword evidence="1" id="KW-0732">Signal</keyword>
<sequence length="186" mass="20174">MKFFTAVASLALASAVTAAPSWMDWASNDDDCPQDTCLQQSDAEDIVNRFIAVLNHPDVKAANATAQDLIGDNFFEESDSINMLAGHPLGSVTFSGKQNYINGVLFAPSIDDIETIKVMPAGCSNVLWYWQMIIGSRQAPVKGFNLFEIDEDGKIADMFVEFNNIGWGIDIGFTTTNPGGKKLPTA</sequence>